<comment type="caution">
    <text evidence="2">The sequence shown here is derived from an EMBL/GenBank/DDBJ whole genome shotgun (WGS) entry which is preliminary data.</text>
</comment>
<evidence type="ECO:0000313" key="5">
    <source>
        <dbReference type="Proteomes" id="UP000323392"/>
    </source>
</evidence>
<gene>
    <name evidence="2" type="ORF">JWYL7_0426</name>
    <name evidence="3" type="ORF">SAMN05661008_00465</name>
</gene>
<dbReference type="Proteomes" id="UP000092605">
    <property type="component" value="Unassembled WGS sequence"/>
</dbReference>
<dbReference type="AlphaFoldDB" id="A0A150FNZ3"/>
<dbReference type="STRING" id="1121328.JWYL7_0426"/>
<evidence type="ECO:0000313" key="2">
    <source>
        <dbReference type="EMBL" id="KXZ39351.1"/>
    </source>
</evidence>
<dbReference type="EMBL" id="LSFY01000001">
    <property type="protein sequence ID" value="KXZ39351.1"/>
    <property type="molecule type" value="Genomic_DNA"/>
</dbReference>
<dbReference type="PATRIC" id="fig|1121328.3.peg.426"/>
<evidence type="ECO:0000313" key="3">
    <source>
        <dbReference type="EMBL" id="SHK54999.1"/>
    </source>
</evidence>
<dbReference type="Proteomes" id="UP000323392">
    <property type="component" value="Unassembled WGS sequence"/>
</dbReference>
<evidence type="ECO:0000259" key="1">
    <source>
        <dbReference type="Pfam" id="PF00882"/>
    </source>
</evidence>
<name>A0A150FNZ3_CLOPD</name>
<proteinExistence type="predicted"/>
<keyword evidence="5" id="KW-1185">Reference proteome</keyword>
<organism evidence="2 4">
    <name type="scientific">Alkalithermobacter thermoalcaliphilus JW-YL-7 = DSM 7308</name>
    <dbReference type="NCBI Taxonomy" id="1121328"/>
    <lineage>
        <taxon>Bacteria</taxon>
        <taxon>Bacillati</taxon>
        <taxon>Bacillota</taxon>
        <taxon>Clostridia</taxon>
        <taxon>Peptostreptococcales</taxon>
        <taxon>Tepidibacteraceae</taxon>
        <taxon>Alkalithermobacter</taxon>
    </lineage>
</organism>
<feature type="domain" description="Phospholipase C/D" evidence="1">
    <location>
        <begin position="5"/>
        <end position="158"/>
    </location>
</feature>
<reference evidence="2 4" key="1">
    <citation type="submission" date="2016-02" db="EMBL/GenBank/DDBJ databases">
        <title>Draft genome sequence for Clostridium paradoxum JW-YL-7.</title>
        <authorList>
            <person name="Utturkar S.M."/>
            <person name="Lancaster A."/>
            <person name="Poole F.L."/>
            <person name="Adams M.W."/>
            <person name="Brown S.D."/>
        </authorList>
    </citation>
    <scope>NUCLEOTIDE SEQUENCE [LARGE SCALE GENOMIC DNA]</scope>
    <source>
        <strain evidence="2 4">JW-YL-7</strain>
    </source>
</reference>
<reference evidence="3 5" key="2">
    <citation type="submission" date="2016-11" db="EMBL/GenBank/DDBJ databases">
        <authorList>
            <person name="Varghese N."/>
            <person name="Submissions S."/>
        </authorList>
    </citation>
    <scope>NUCLEOTIDE SEQUENCE [LARGE SCALE GENOMIC DNA]</scope>
    <source>
        <strain evidence="3 5">DSM 7308</strain>
    </source>
</reference>
<accession>A0A150FNZ3</accession>
<evidence type="ECO:0000313" key="4">
    <source>
        <dbReference type="Proteomes" id="UP000092605"/>
    </source>
</evidence>
<dbReference type="RefSeq" id="WP_066068381.1">
    <property type="nucleotide sequence ID" value="NZ_FRBG01000002.1"/>
</dbReference>
<dbReference type="EMBL" id="FRBG01000002">
    <property type="protein sequence ID" value="SHK54999.1"/>
    <property type="molecule type" value="Genomic_DNA"/>
</dbReference>
<dbReference type="Pfam" id="PF00882">
    <property type="entry name" value="Zn_dep_PLPC"/>
    <property type="match status" value="1"/>
</dbReference>
<protein>
    <submittedName>
        <fullName evidence="2">Phospholipase C/P1 nuclease</fullName>
    </submittedName>
    <submittedName>
        <fullName evidence="3">Zinc dependent phospholipase C</fullName>
    </submittedName>
</protein>
<dbReference type="InterPro" id="IPR029002">
    <property type="entry name" value="PLPC/GPLD1"/>
</dbReference>
<sequence length="194" mass="22644">MLVQTHKIISHHIYTNIKNELNIDLNKKFLMYGSMKPDIALSLALRKHYKNENLDFVIDQILSLTEEGLNENFISINKFSTKLGIITHFLSDFFCLPHSNREYYHDKLIQHLNYENKLHSKFKNLNLLYKIKVPYVKDVNKENIKLVIDELYDEYINNSQGFENDIKHSINISSVIGIIIIKNSIVLSHANALA</sequence>